<dbReference type="InParanoid" id="A3GET8"/>
<dbReference type="GO" id="GO:0006351">
    <property type="term" value="P:DNA-templated transcription"/>
    <property type="evidence" value="ECO:0007669"/>
    <property type="project" value="InterPro"/>
</dbReference>
<dbReference type="RefSeq" id="XP_001387250.2">
    <property type="nucleotide sequence ID" value="XM_001387213.1"/>
</dbReference>
<dbReference type="AlphaFoldDB" id="A3GET8"/>
<dbReference type="OMA" id="GARLFWK"/>
<dbReference type="CDD" id="cd12148">
    <property type="entry name" value="fungal_TF_MHR"/>
    <property type="match status" value="1"/>
</dbReference>
<dbReference type="PROSITE" id="PS50048">
    <property type="entry name" value="ZN2_CY6_FUNGAL_2"/>
    <property type="match status" value="1"/>
</dbReference>
<dbReference type="Pfam" id="PF04082">
    <property type="entry name" value="Fungal_trans"/>
    <property type="match status" value="1"/>
</dbReference>
<dbReference type="InterPro" id="IPR001138">
    <property type="entry name" value="Zn2Cys6_DnaBD"/>
</dbReference>
<dbReference type="CDD" id="cd00067">
    <property type="entry name" value="GAL4"/>
    <property type="match status" value="1"/>
</dbReference>
<dbReference type="GeneID" id="4850787"/>
<dbReference type="InterPro" id="IPR007219">
    <property type="entry name" value="XnlR_reg_dom"/>
</dbReference>
<dbReference type="SMART" id="SM00906">
    <property type="entry name" value="Fungal_trans"/>
    <property type="match status" value="1"/>
</dbReference>
<comment type="caution">
    <text evidence="8">The sequence shown here is derived from an EMBL/GenBank/DDBJ whole genome shotgun (WGS) entry which is preliminary data.</text>
</comment>
<keyword evidence="1" id="KW-0479">Metal-binding</keyword>
<proteinExistence type="predicted"/>
<dbReference type="HOGENOM" id="CLU_334333_0_0_1"/>
<dbReference type="Proteomes" id="UP000002258">
    <property type="component" value="Chromosome 1"/>
</dbReference>
<dbReference type="OrthoDB" id="4159781at2759"/>
<sequence length="858" mass="97736">MSVDVPRKRNRQVFVCDGCRAKKTKCDKSNPCSSCVKLGFECTYTTAATRRSRLKSASSRASVYPRNEHNVAEVIPSLNTEIEVLKSKVRMLESSQSQKDSGLRSPTSDKSTSSPDNIQESISECLNDLENETIKFNGDYNVPDGESGKAPLIFQQPLQFQILSKADPGARLFWKFKAIPVSGRANQASVITVQSTLEYNKKETEEIARKVYGEGFIPGVEQLSLKTHRQEVLKAISAYGRDWGLVFNSSNSTALMDKIIDIIPDRDVSLGLMNVFFSKLYPAFPIVDEQEYENDMERILGLSRTSPQCFAKPKLEKKSDIAALITHLLVMRLTYLSLIENDTSERENEEISILRKSPISVCTFSVVQQCMKEFDFSTRQPLPVLQAALFVRLYRKYAPEEGDGSKMCSQIFSSTLIQMAIALGLNREPDYYLCSSLSEKDKLLRRKIWYTIMSLDLYESMIYASSPIIGTFNHDVKLPMLKGDNSNLSNILLEQKVGEMFYESHLVYRLGKSLANMVSSIHTATKLSEVLGILSELEFSVAKFYGTFSDYINDSGGRGDIFKVLRFDNYLKMRSFTVYVSYCLFLHFEKKGNQKLKLHYLRKSMRAIFVEMKALTMSFVLSSSKYFSSGFSLMVTPTLELYFHMVALVCQSSRIRINCTTRELKRIPNFKEMYESNNEFRDLYNTIREAGSSLRQYTNDRIQILRSLSKRYLYSWKASKAHAFGSKLVDSNFIYEADPLAAHDAIAEYESAEIKELVRYIRACISPNESESATHPEITKAEDMQVDNMWIQLNNFVEDDDSLSAEFRGTSGEPDEDFVLGKSSGFDSAFGKFDFDLFSRPDLMEDLWTQNFSWSDFS</sequence>
<keyword evidence="5" id="KW-0539">Nucleus</keyword>
<dbReference type="SMART" id="SM00066">
    <property type="entry name" value="GAL4"/>
    <property type="match status" value="1"/>
</dbReference>
<keyword evidence="3" id="KW-0238">DNA-binding</keyword>
<gene>
    <name evidence="8" type="primary">FST8</name>
    <name evidence="8" type="ORF">PICST_28000</name>
</gene>
<evidence type="ECO:0000256" key="5">
    <source>
        <dbReference type="ARBA" id="ARBA00023242"/>
    </source>
</evidence>
<dbReference type="InterPro" id="IPR036864">
    <property type="entry name" value="Zn2-C6_fun-type_DNA-bd_sf"/>
</dbReference>
<dbReference type="GO" id="GO:0000981">
    <property type="term" value="F:DNA-binding transcription factor activity, RNA polymerase II-specific"/>
    <property type="evidence" value="ECO:0007669"/>
    <property type="project" value="InterPro"/>
</dbReference>
<dbReference type="eggNOG" id="ENOG502T2PU">
    <property type="taxonomic scope" value="Eukaryota"/>
</dbReference>
<dbReference type="GO" id="GO:0005634">
    <property type="term" value="C:nucleus"/>
    <property type="evidence" value="ECO:0007669"/>
    <property type="project" value="TreeGrafter"/>
</dbReference>
<feature type="region of interest" description="Disordered" evidence="6">
    <location>
        <begin position="94"/>
        <end position="118"/>
    </location>
</feature>
<organism evidence="8 9">
    <name type="scientific">Scheffersomyces stipitis (strain ATCC 58785 / CBS 6054 / NBRC 10063 / NRRL Y-11545)</name>
    <name type="common">Yeast</name>
    <name type="synonym">Pichia stipitis</name>
    <dbReference type="NCBI Taxonomy" id="322104"/>
    <lineage>
        <taxon>Eukaryota</taxon>
        <taxon>Fungi</taxon>
        <taxon>Dikarya</taxon>
        <taxon>Ascomycota</taxon>
        <taxon>Saccharomycotina</taxon>
        <taxon>Pichiomycetes</taxon>
        <taxon>Debaryomycetaceae</taxon>
        <taxon>Scheffersomyces</taxon>
    </lineage>
</organism>
<dbReference type="InterPro" id="IPR050675">
    <property type="entry name" value="OAF3"/>
</dbReference>
<dbReference type="EMBL" id="AAVQ01000001">
    <property type="protein sequence ID" value="EAZ63227.2"/>
    <property type="molecule type" value="Genomic_DNA"/>
</dbReference>
<dbReference type="PANTHER" id="PTHR31069:SF12">
    <property type="entry name" value="TRANSCRIPTION FACTOR DOMAIN-CONTAINING PROTEIN"/>
    <property type="match status" value="1"/>
</dbReference>
<name>A3GET8_PICST</name>
<evidence type="ECO:0000313" key="9">
    <source>
        <dbReference type="Proteomes" id="UP000002258"/>
    </source>
</evidence>
<dbReference type="FunCoup" id="A3GET8">
    <property type="interactions" value="1402"/>
</dbReference>
<evidence type="ECO:0000256" key="1">
    <source>
        <dbReference type="ARBA" id="ARBA00022723"/>
    </source>
</evidence>
<feature type="domain" description="Zn(2)-C6 fungal-type" evidence="7">
    <location>
        <begin position="15"/>
        <end position="44"/>
    </location>
</feature>
<dbReference type="GO" id="GO:0000978">
    <property type="term" value="F:RNA polymerase II cis-regulatory region sequence-specific DNA binding"/>
    <property type="evidence" value="ECO:0007669"/>
    <property type="project" value="TreeGrafter"/>
</dbReference>
<keyword evidence="9" id="KW-1185">Reference proteome</keyword>
<evidence type="ECO:0000259" key="7">
    <source>
        <dbReference type="PROSITE" id="PS50048"/>
    </source>
</evidence>
<evidence type="ECO:0000313" key="8">
    <source>
        <dbReference type="EMBL" id="EAZ63227.2"/>
    </source>
</evidence>
<dbReference type="PANTHER" id="PTHR31069">
    <property type="entry name" value="OLEATE-ACTIVATED TRANSCRIPTION FACTOR 1-RELATED"/>
    <property type="match status" value="1"/>
</dbReference>
<dbReference type="Pfam" id="PF00172">
    <property type="entry name" value="Zn_clus"/>
    <property type="match status" value="1"/>
</dbReference>
<feature type="compositionally biased region" description="Low complexity" evidence="6">
    <location>
        <begin position="105"/>
        <end position="116"/>
    </location>
</feature>
<evidence type="ECO:0000256" key="3">
    <source>
        <dbReference type="ARBA" id="ARBA00023125"/>
    </source>
</evidence>
<dbReference type="PROSITE" id="PS00463">
    <property type="entry name" value="ZN2_CY6_FUNGAL_1"/>
    <property type="match status" value="1"/>
</dbReference>
<dbReference type="STRING" id="322104.A3GET8"/>
<keyword evidence="2" id="KW-0805">Transcription regulation</keyword>
<reference evidence="8 9" key="1">
    <citation type="journal article" date="2007" name="Nat. Biotechnol.">
        <title>Genome sequence of the lignocellulose-bioconverting and xylose-fermenting yeast Pichia stipitis.</title>
        <authorList>
            <person name="Jeffries T.W."/>
            <person name="Grigoriev I.V."/>
            <person name="Grimwood J."/>
            <person name="Laplaza J.M."/>
            <person name="Aerts A."/>
            <person name="Salamov A."/>
            <person name="Schmutz J."/>
            <person name="Lindquist E."/>
            <person name="Dehal P."/>
            <person name="Shapiro H."/>
            <person name="Jin Y.S."/>
            <person name="Passoth V."/>
            <person name="Richardson P.M."/>
        </authorList>
    </citation>
    <scope>NUCLEOTIDE SEQUENCE [LARGE SCALE GENOMIC DNA]</scope>
    <source>
        <strain evidence="9">ATCC 58785 / CBS 6054 / NBRC 10063 / NRRL Y-11545</strain>
    </source>
</reference>
<dbReference type="Gene3D" id="4.10.240.10">
    <property type="entry name" value="Zn(2)-C6 fungal-type DNA-binding domain"/>
    <property type="match status" value="1"/>
</dbReference>
<dbReference type="GO" id="GO:0045944">
    <property type="term" value="P:positive regulation of transcription by RNA polymerase II"/>
    <property type="evidence" value="ECO:0007669"/>
    <property type="project" value="TreeGrafter"/>
</dbReference>
<evidence type="ECO:0000256" key="2">
    <source>
        <dbReference type="ARBA" id="ARBA00023015"/>
    </source>
</evidence>
<protein>
    <submittedName>
        <fullName evidence="8">Fungal-specific transcription factor</fullName>
    </submittedName>
</protein>
<dbReference type="SUPFAM" id="SSF57701">
    <property type="entry name" value="Zn2/Cys6 DNA-binding domain"/>
    <property type="match status" value="1"/>
</dbReference>
<dbReference type="GO" id="GO:0008270">
    <property type="term" value="F:zinc ion binding"/>
    <property type="evidence" value="ECO:0007669"/>
    <property type="project" value="InterPro"/>
</dbReference>
<keyword evidence="4" id="KW-0804">Transcription</keyword>
<evidence type="ECO:0000256" key="4">
    <source>
        <dbReference type="ARBA" id="ARBA00023163"/>
    </source>
</evidence>
<dbReference type="KEGG" id="pic:PICST_28000"/>
<accession>A3GET8</accession>
<evidence type="ECO:0000256" key="6">
    <source>
        <dbReference type="SAM" id="MobiDB-lite"/>
    </source>
</evidence>